<proteinExistence type="predicted"/>
<name>A0A1X7SY20_AMPQE</name>
<sequence length="220" mass="25365">MEKRGTKRVEIEGIDDKRQITAVFACTLSGKFLPIQLIYQGTTQKCLPKGVSFPNNWHLTYTSNHWSNEKTTVEYLNSIILPYVRNTRSQFSLDATHPALVLFDVFRGQCTDQVFKILEENNIFYVLIPPNCTDRLQPLDLSINKPAKDFMKRQFQNWYASIILKQLEDGVEESVDLRLTIMKPLMANWMIDLYQYFTTQPQLIVNGFQAAGITSSLSEV</sequence>
<dbReference type="KEGG" id="aqu:105315598"/>
<evidence type="ECO:0000313" key="3">
    <source>
        <dbReference type="Proteomes" id="UP000007879"/>
    </source>
</evidence>
<dbReference type="eggNOG" id="KOG3105">
    <property type="taxonomic scope" value="Eukaryota"/>
</dbReference>
<dbReference type="PANTHER" id="PTHR19303">
    <property type="entry name" value="TRANSPOSON"/>
    <property type="match status" value="1"/>
</dbReference>
<organism evidence="2">
    <name type="scientific">Amphimedon queenslandica</name>
    <name type="common">Sponge</name>
    <dbReference type="NCBI Taxonomy" id="400682"/>
    <lineage>
        <taxon>Eukaryota</taxon>
        <taxon>Metazoa</taxon>
        <taxon>Porifera</taxon>
        <taxon>Demospongiae</taxon>
        <taxon>Heteroscleromorpha</taxon>
        <taxon>Haplosclerida</taxon>
        <taxon>Niphatidae</taxon>
        <taxon>Amphimedon</taxon>
    </lineage>
</organism>
<gene>
    <name evidence="2" type="primary">105315598</name>
</gene>
<dbReference type="GO" id="GO:0003677">
    <property type="term" value="F:DNA binding"/>
    <property type="evidence" value="ECO:0007669"/>
    <property type="project" value="TreeGrafter"/>
</dbReference>
<dbReference type="EnsemblMetazoa" id="XM_011410300.1">
    <property type="protein sequence ID" value="XP_011408602.1"/>
    <property type="gene ID" value="LOC105315598"/>
</dbReference>
<dbReference type="OMA" id="MANWMID"/>
<dbReference type="InParanoid" id="A0A1X7SY20"/>
<evidence type="ECO:0000259" key="1">
    <source>
        <dbReference type="Pfam" id="PF03184"/>
    </source>
</evidence>
<dbReference type="Pfam" id="PF03184">
    <property type="entry name" value="DDE_1"/>
    <property type="match status" value="1"/>
</dbReference>
<reference evidence="2" key="2">
    <citation type="submission" date="2017-05" db="UniProtKB">
        <authorList>
            <consortium name="EnsemblMetazoa"/>
        </authorList>
    </citation>
    <scope>IDENTIFICATION</scope>
</reference>
<protein>
    <recommendedName>
        <fullName evidence="1">DDE-1 domain-containing protein</fullName>
    </recommendedName>
</protein>
<dbReference type="InterPro" id="IPR050863">
    <property type="entry name" value="CenT-Element_Derived"/>
</dbReference>
<dbReference type="OrthoDB" id="6097312at2759"/>
<dbReference type="AlphaFoldDB" id="A0A1X7SY20"/>
<dbReference type="GO" id="GO:0005634">
    <property type="term" value="C:nucleus"/>
    <property type="evidence" value="ECO:0007669"/>
    <property type="project" value="TreeGrafter"/>
</dbReference>
<dbReference type="EnsemblMetazoa" id="Aqu2.1.07041_001">
    <property type="protein sequence ID" value="Aqu2.1.07041_001"/>
    <property type="gene ID" value="Aqu2.1.07041"/>
</dbReference>
<reference evidence="3" key="1">
    <citation type="journal article" date="2010" name="Nature">
        <title>The Amphimedon queenslandica genome and the evolution of animal complexity.</title>
        <authorList>
            <person name="Srivastava M."/>
            <person name="Simakov O."/>
            <person name="Chapman J."/>
            <person name="Fahey B."/>
            <person name="Gauthier M.E."/>
            <person name="Mitros T."/>
            <person name="Richards G.S."/>
            <person name="Conaco C."/>
            <person name="Dacre M."/>
            <person name="Hellsten U."/>
            <person name="Larroux C."/>
            <person name="Putnam N.H."/>
            <person name="Stanke M."/>
            <person name="Adamska M."/>
            <person name="Darling A."/>
            <person name="Degnan S.M."/>
            <person name="Oakley T.H."/>
            <person name="Plachetzki D.C."/>
            <person name="Zhai Y."/>
            <person name="Adamski M."/>
            <person name="Calcino A."/>
            <person name="Cummins S.F."/>
            <person name="Goodstein D.M."/>
            <person name="Harris C."/>
            <person name="Jackson D.J."/>
            <person name="Leys S.P."/>
            <person name="Shu S."/>
            <person name="Woodcroft B.J."/>
            <person name="Vervoort M."/>
            <person name="Kosik K.S."/>
            <person name="Manning G."/>
            <person name="Degnan B.M."/>
            <person name="Rokhsar D.S."/>
        </authorList>
    </citation>
    <scope>NUCLEOTIDE SEQUENCE [LARGE SCALE GENOMIC DNA]</scope>
</reference>
<keyword evidence="3" id="KW-1185">Reference proteome</keyword>
<dbReference type="Proteomes" id="UP000007879">
    <property type="component" value="Unassembled WGS sequence"/>
</dbReference>
<accession>A0A1X7SY20</accession>
<evidence type="ECO:0000313" key="2">
    <source>
        <dbReference type="EnsemblMetazoa" id="Aqu2.1.07041_001"/>
    </source>
</evidence>
<dbReference type="InterPro" id="IPR004875">
    <property type="entry name" value="DDE_SF_endonuclease_dom"/>
</dbReference>
<feature type="domain" description="DDE-1" evidence="1">
    <location>
        <begin position="17"/>
        <end position="160"/>
    </location>
</feature>